<evidence type="ECO:0000256" key="2">
    <source>
        <dbReference type="SAM" id="Phobius"/>
    </source>
</evidence>
<dbReference type="Proteomes" id="UP000573729">
    <property type="component" value="Unassembled WGS sequence"/>
</dbReference>
<name>A0A7W7FK92_9MICO</name>
<reference evidence="3 4" key="1">
    <citation type="submission" date="2020-08" db="EMBL/GenBank/DDBJ databases">
        <title>Sequencing the genomes of 1000 actinobacteria strains.</title>
        <authorList>
            <person name="Klenk H.-P."/>
        </authorList>
    </citation>
    <scope>NUCLEOTIDE SEQUENCE [LARGE SCALE GENOMIC DNA]</scope>
    <source>
        <strain evidence="3 4">DSM 24947</strain>
    </source>
</reference>
<evidence type="ECO:0000256" key="1">
    <source>
        <dbReference type="SAM" id="MobiDB-lite"/>
    </source>
</evidence>
<keyword evidence="2" id="KW-0812">Transmembrane</keyword>
<dbReference type="RefSeq" id="WP_184219736.1">
    <property type="nucleotide sequence ID" value="NZ_JACHMD010000001.1"/>
</dbReference>
<dbReference type="Gene3D" id="2.160.20.120">
    <property type="match status" value="1"/>
</dbReference>
<gene>
    <name evidence="3" type="ORF">BKA24_002874</name>
</gene>
<accession>A0A7W7FK92</accession>
<organism evidence="3 4">
    <name type="scientific">Microbacterium marinum</name>
    <dbReference type="NCBI Taxonomy" id="421115"/>
    <lineage>
        <taxon>Bacteria</taxon>
        <taxon>Bacillati</taxon>
        <taxon>Actinomycetota</taxon>
        <taxon>Actinomycetes</taxon>
        <taxon>Micrococcales</taxon>
        <taxon>Microbacteriaceae</taxon>
        <taxon>Microbacterium</taxon>
    </lineage>
</organism>
<evidence type="ECO:0008006" key="5">
    <source>
        <dbReference type="Google" id="ProtNLM"/>
    </source>
</evidence>
<dbReference type="EMBL" id="JACHMD010000001">
    <property type="protein sequence ID" value="MBB4668165.1"/>
    <property type="molecule type" value="Genomic_DNA"/>
</dbReference>
<sequence>MSIDLNPPTAATPGATPPPPAPPRTSARVIAILAIVIGGALILGAVVSGLASAFWAAGGRDGAGSRVADATGIQTLSVDVSAGDLTVVYADVDQATLEVDGDRRDWRLERRGDELRVENGSPWWVGWRVDWESDRATLTLPEAYETTQLDGRLEVSAGSVTAGGTYGDLEIHVGAGEANVTGTASTLRVDVSAGRADVAVEGVDEGSLTIGAGEIFATLDGAAPRDLTIDVSAGTLVATLPDESYDVTSDVSAGALDNELSTSSTSPRTIDVQVAAGSATLRPLP</sequence>
<proteinExistence type="predicted"/>
<evidence type="ECO:0000313" key="4">
    <source>
        <dbReference type="Proteomes" id="UP000573729"/>
    </source>
</evidence>
<keyword evidence="4" id="KW-1185">Reference proteome</keyword>
<keyword evidence="2" id="KW-1133">Transmembrane helix</keyword>
<evidence type="ECO:0000313" key="3">
    <source>
        <dbReference type="EMBL" id="MBB4668165.1"/>
    </source>
</evidence>
<feature type="region of interest" description="Disordered" evidence="1">
    <location>
        <begin position="1"/>
        <end position="23"/>
    </location>
</feature>
<dbReference type="AlphaFoldDB" id="A0A7W7FK92"/>
<comment type="caution">
    <text evidence="3">The sequence shown here is derived from an EMBL/GenBank/DDBJ whole genome shotgun (WGS) entry which is preliminary data.</text>
</comment>
<protein>
    <recommendedName>
        <fullName evidence="5">Adhesin</fullName>
    </recommendedName>
</protein>
<keyword evidence="2" id="KW-0472">Membrane</keyword>
<feature type="transmembrane region" description="Helical" evidence="2">
    <location>
        <begin position="29"/>
        <end position="56"/>
    </location>
</feature>